<proteinExistence type="predicted"/>
<name>A0AAV6IL89_9ERIC</name>
<dbReference type="EMBL" id="JACTNZ010000010">
    <property type="protein sequence ID" value="KAG5528242.1"/>
    <property type="molecule type" value="Genomic_DNA"/>
</dbReference>
<gene>
    <name evidence="1" type="ORF">RHGRI_028987</name>
</gene>
<evidence type="ECO:0000313" key="2">
    <source>
        <dbReference type="Proteomes" id="UP000823749"/>
    </source>
</evidence>
<evidence type="ECO:0000313" key="1">
    <source>
        <dbReference type="EMBL" id="KAG5528242.1"/>
    </source>
</evidence>
<organism evidence="1 2">
    <name type="scientific">Rhododendron griersonianum</name>
    <dbReference type="NCBI Taxonomy" id="479676"/>
    <lineage>
        <taxon>Eukaryota</taxon>
        <taxon>Viridiplantae</taxon>
        <taxon>Streptophyta</taxon>
        <taxon>Embryophyta</taxon>
        <taxon>Tracheophyta</taxon>
        <taxon>Spermatophyta</taxon>
        <taxon>Magnoliopsida</taxon>
        <taxon>eudicotyledons</taxon>
        <taxon>Gunneridae</taxon>
        <taxon>Pentapetalae</taxon>
        <taxon>asterids</taxon>
        <taxon>Ericales</taxon>
        <taxon>Ericaceae</taxon>
        <taxon>Ericoideae</taxon>
        <taxon>Rhodoreae</taxon>
        <taxon>Rhododendron</taxon>
    </lineage>
</organism>
<protein>
    <submittedName>
        <fullName evidence="1">Uncharacterized protein</fullName>
    </submittedName>
</protein>
<sequence length="123" mass="14122">MSIENEINTLPMINCVETHADNQISVVEQNMEDDQLIDEHLNVCPTSERVSLHENAVEASEEQNIEIDPINGDIIVPYPHFSDFHPNWITWIVKARLVRMVEVFNQLLPHATLILVLLDDQVI</sequence>
<accession>A0AAV6IL89</accession>
<dbReference type="Proteomes" id="UP000823749">
    <property type="component" value="Chromosome 10"/>
</dbReference>
<comment type="caution">
    <text evidence="1">The sequence shown here is derived from an EMBL/GenBank/DDBJ whole genome shotgun (WGS) entry which is preliminary data.</text>
</comment>
<dbReference type="AlphaFoldDB" id="A0AAV6IL89"/>
<reference evidence="1" key="1">
    <citation type="submission" date="2020-08" db="EMBL/GenBank/DDBJ databases">
        <title>Plant Genome Project.</title>
        <authorList>
            <person name="Zhang R.-G."/>
        </authorList>
    </citation>
    <scope>NUCLEOTIDE SEQUENCE</scope>
    <source>
        <strain evidence="1">WSP0</strain>
        <tissue evidence="1">Leaf</tissue>
    </source>
</reference>
<keyword evidence="2" id="KW-1185">Reference proteome</keyword>